<dbReference type="SUPFAM" id="SSF51011">
    <property type="entry name" value="Glycosyl hydrolase domain"/>
    <property type="match status" value="1"/>
</dbReference>
<protein>
    <submittedName>
        <fullName evidence="1">CAZy families GH13 protein</fullName>
    </submittedName>
</protein>
<name>A0A060BJA0_9MICC</name>
<accession>A0A060BJA0</accession>
<dbReference type="AlphaFoldDB" id="A0A060BJA0"/>
<dbReference type="EMBL" id="KF116953">
    <property type="protein sequence ID" value="AIA84203.1"/>
    <property type="molecule type" value="Genomic_DNA"/>
</dbReference>
<proteinExistence type="predicted"/>
<feature type="non-terminal residue" evidence="1">
    <location>
        <position position="1"/>
    </location>
</feature>
<organism evidence="1">
    <name type="scientific">uncultured Arthrobacter sp</name>
    <dbReference type="NCBI Taxonomy" id="114050"/>
    <lineage>
        <taxon>Bacteria</taxon>
        <taxon>Bacillati</taxon>
        <taxon>Actinomycetota</taxon>
        <taxon>Actinomycetes</taxon>
        <taxon>Micrococcales</taxon>
        <taxon>Micrococcaceae</taxon>
        <taxon>Arthrobacter</taxon>
        <taxon>environmental samples</taxon>
    </lineage>
</organism>
<reference evidence="1" key="1">
    <citation type="journal article" date="2013" name="Environ. Microbiol.">
        <title>Seasonally variable intestinal metagenomes of the red palm weevil (Rhynchophorus ferrugineus).</title>
        <authorList>
            <person name="Jia S."/>
            <person name="Zhang X."/>
            <person name="Zhang G."/>
            <person name="Yin A."/>
            <person name="Zhang S."/>
            <person name="Li F."/>
            <person name="Wang L."/>
            <person name="Zhao D."/>
            <person name="Yun Q."/>
            <person name="Tala"/>
            <person name="Wang J."/>
            <person name="Sun G."/>
            <person name="Baabdullah M."/>
            <person name="Yu X."/>
            <person name="Hu S."/>
            <person name="Al-Mssallem I.S."/>
            <person name="Yu J."/>
        </authorList>
    </citation>
    <scope>NUCLEOTIDE SEQUENCE</scope>
</reference>
<evidence type="ECO:0000313" key="1">
    <source>
        <dbReference type="EMBL" id="AIA84203.1"/>
    </source>
</evidence>
<sequence length="98" mass="10293">TVRSRSGIPTGALVDVPEVQHPSVLIMVNRLLDGRLEVTVLNFSGEEVTTRVRSEHLPVGMTRDLDTGRLVGAVDSDGALTVTLAAYGGLALVVEPAS</sequence>